<reference evidence="7 8" key="1">
    <citation type="submission" date="2018-04" db="EMBL/GenBank/DDBJ databases">
        <title>Genomic Encyclopedia of Type Strains, Phase IV (KMG-IV): sequencing the most valuable type-strain genomes for metagenomic binning, comparative biology and taxonomic classification.</title>
        <authorList>
            <person name="Goeker M."/>
        </authorList>
    </citation>
    <scope>NUCLEOTIDE SEQUENCE [LARGE SCALE GENOMIC DNA]</scope>
    <source>
        <strain evidence="7 8">DSM 20705</strain>
    </source>
</reference>
<organism evidence="7 8">
    <name type="scientific">Ezakiella coagulans</name>
    <dbReference type="NCBI Taxonomy" id="46507"/>
    <lineage>
        <taxon>Bacteria</taxon>
        <taxon>Bacillati</taxon>
        <taxon>Bacillota</taxon>
        <taxon>Tissierellia</taxon>
        <taxon>Ezakiella</taxon>
    </lineage>
</organism>
<feature type="domain" description="Cation/H+ exchanger transmembrane" evidence="6">
    <location>
        <begin position="11"/>
        <end position="371"/>
    </location>
</feature>
<dbReference type="PANTHER" id="PTHR43021">
    <property type="entry name" value="NA(+)/H(+) ANTIPORTER-RELATED"/>
    <property type="match status" value="1"/>
</dbReference>
<dbReference type="GO" id="GO:1902600">
    <property type="term" value="P:proton transmembrane transport"/>
    <property type="evidence" value="ECO:0007669"/>
    <property type="project" value="InterPro"/>
</dbReference>
<dbReference type="PANTHER" id="PTHR43021:SF2">
    <property type="entry name" value="CATION_H+ EXCHANGER DOMAIN-CONTAINING PROTEIN"/>
    <property type="match status" value="1"/>
</dbReference>
<name>A0A2U1E225_9FIRM</name>
<dbReference type="GO" id="GO:0016020">
    <property type="term" value="C:membrane"/>
    <property type="evidence" value="ECO:0007669"/>
    <property type="project" value="UniProtKB-SubCell"/>
</dbReference>
<feature type="transmembrane region" description="Helical" evidence="5">
    <location>
        <begin position="324"/>
        <end position="346"/>
    </location>
</feature>
<feature type="transmembrane region" description="Helical" evidence="5">
    <location>
        <begin position="113"/>
        <end position="135"/>
    </location>
</feature>
<keyword evidence="4 5" id="KW-0472">Membrane</keyword>
<dbReference type="GO" id="GO:0015297">
    <property type="term" value="F:antiporter activity"/>
    <property type="evidence" value="ECO:0007669"/>
    <property type="project" value="InterPro"/>
</dbReference>
<gene>
    <name evidence="7" type="ORF">C7381_10924</name>
</gene>
<feature type="transmembrane region" description="Helical" evidence="5">
    <location>
        <begin position="219"/>
        <end position="239"/>
    </location>
</feature>
<protein>
    <submittedName>
        <fullName evidence="7">Transporter (CPA2 family)</fullName>
    </submittedName>
</protein>
<dbReference type="InterPro" id="IPR006153">
    <property type="entry name" value="Cation/H_exchanger_TM"/>
</dbReference>
<feature type="transmembrane region" description="Helical" evidence="5">
    <location>
        <begin position="147"/>
        <end position="172"/>
    </location>
</feature>
<feature type="transmembrane region" description="Helical" evidence="5">
    <location>
        <begin position="87"/>
        <end position="107"/>
    </location>
</feature>
<dbReference type="RefSeq" id="WP_116480423.1">
    <property type="nucleotide sequence ID" value="NZ_QEKV01000009.1"/>
</dbReference>
<dbReference type="EMBL" id="QEKV01000009">
    <property type="protein sequence ID" value="PVY93759.1"/>
    <property type="molecule type" value="Genomic_DNA"/>
</dbReference>
<feature type="transmembrane region" description="Helical" evidence="5">
    <location>
        <begin position="275"/>
        <end position="303"/>
    </location>
</feature>
<keyword evidence="2 5" id="KW-0812">Transmembrane</keyword>
<feature type="transmembrane region" description="Helical" evidence="5">
    <location>
        <begin position="29"/>
        <end position="48"/>
    </location>
</feature>
<dbReference type="Gene3D" id="1.20.1530.20">
    <property type="match status" value="1"/>
</dbReference>
<feature type="transmembrane region" description="Helical" evidence="5">
    <location>
        <begin position="358"/>
        <end position="377"/>
    </location>
</feature>
<dbReference type="Proteomes" id="UP000245793">
    <property type="component" value="Unassembled WGS sequence"/>
</dbReference>
<comment type="caution">
    <text evidence="7">The sequence shown here is derived from an EMBL/GenBank/DDBJ whole genome shotgun (WGS) entry which is preliminary data.</text>
</comment>
<keyword evidence="8" id="KW-1185">Reference proteome</keyword>
<evidence type="ECO:0000256" key="1">
    <source>
        <dbReference type="ARBA" id="ARBA00004141"/>
    </source>
</evidence>
<proteinExistence type="predicted"/>
<dbReference type="Pfam" id="PF00999">
    <property type="entry name" value="Na_H_Exchanger"/>
    <property type="match status" value="1"/>
</dbReference>
<feature type="transmembrane region" description="Helical" evidence="5">
    <location>
        <begin position="192"/>
        <end position="210"/>
    </location>
</feature>
<dbReference type="AlphaFoldDB" id="A0A2U1E225"/>
<evidence type="ECO:0000256" key="2">
    <source>
        <dbReference type="ARBA" id="ARBA00022692"/>
    </source>
</evidence>
<evidence type="ECO:0000256" key="4">
    <source>
        <dbReference type="ARBA" id="ARBA00023136"/>
    </source>
</evidence>
<dbReference type="InterPro" id="IPR038770">
    <property type="entry name" value="Na+/solute_symporter_sf"/>
</dbReference>
<comment type="subcellular location">
    <subcellularLocation>
        <location evidence="1">Membrane</location>
        <topology evidence="1">Multi-pass membrane protein</topology>
    </subcellularLocation>
</comment>
<evidence type="ECO:0000313" key="7">
    <source>
        <dbReference type="EMBL" id="PVY93759.1"/>
    </source>
</evidence>
<evidence type="ECO:0000259" key="6">
    <source>
        <dbReference type="Pfam" id="PF00999"/>
    </source>
</evidence>
<sequence length="398" mass="42149">MNIFLKISIVILFGVIGAKIARRLNLPNVTGYIVMGLLLGPSFFNLVTSEAAPIISFVNEFALGIIAFAIGGEFFLEDLKKLGKDIFVITIMEVVGVLLVVFSAMYFLLNQSFVFSIIIASMSAATAPAGTVMVIRQYRAYGPLTKTILPVAALDDVLGIMAFGIALSLAKLSIGAGDVSIFAMIFDPAKEIILSIALGAVIGVVFTYIVKKLKNKEDMLCVIILTILVSTGAANHFGLSPLLSNMMVGATLVNLNNRAGRVFETINDFAPPINLLFFTFAGASLDLSVLASIGGLGIVYAFSRAAGKIAGATLGAKMVKAEETIVKWLGLALLPQGGISIGLSMIVARELPMYSKEIITVILFSVLVFEISGPILAKISITKAGEVNGLDAIKESDK</sequence>
<evidence type="ECO:0000313" key="8">
    <source>
        <dbReference type="Proteomes" id="UP000245793"/>
    </source>
</evidence>
<evidence type="ECO:0000256" key="3">
    <source>
        <dbReference type="ARBA" id="ARBA00022989"/>
    </source>
</evidence>
<evidence type="ECO:0000256" key="5">
    <source>
        <dbReference type="SAM" id="Phobius"/>
    </source>
</evidence>
<feature type="transmembrane region" description="Helical" evidence="5">
    <location>
        <begin position="54"/>
        <end position="75"/>
    </location>
</feature>
<keyword evidence="3 5" id="KW-1133">Transmembrane helix</keyword>
<accession>A0A2U1E225</accession>